<evidence type="ECO:0000256" key="1">
    <source>
        <dbReference type="ARBA" id="ARBA00006484"/>
    </source>
</evidence>
<dbReference type="Pfam" id="PF13561">
    <property type="entry name" value="adh_short_C2"/>
    <property type="match status" value="1"/>
</dbReference>
<protein>
    <submittedName>
        <fullName evidence="3">Short-chain dehydrogenase/reductase SDR</fullName>
    </submittedName>
</protein>
<dbReference type="PRINTS" id="PR00080">
    <property type="entry name" value="SDRFAMILY"/>
</dbReference>
<dbReference type="EMBL" id="AOIM01000038">
    <property type="protein sequence ID" value="ELY88675.1"/>
    <property type="molecule type" value="Genomic_DNA"/>
</dbReference>
<comment type="similarity">
    <text evidence="1">Belongs to the short-chain dehydrogenases/reductases (SDR) family.</text>
</comment>
<sequence length="261" mass="28200">MDEHALENRTVLVTGSARGVGRELLLATAAYGADTAVHYHTSAEAAREVAEEARTRGGGDTEAMTVQADITDPESVDGLFSAVEAELGSVDVLVNNVGDFAPSRWDELEFETWNRVLETNLNGTYLCSKRALETMRGGEQGDRTDGAADGDEYGRIVNVGYASSEKGLVSPVNFPYFVAKAGVLMFTRMLAADTQNDGVTVNAISPYVVENSDEFPEELPRGRPANFDDLVQPLLFFLDPDSGYISGENIEVDGGWLPEHV</sequence>
<dbReference type="OrthoDB" id="7442at2157"/>
<reference evidence="3 4" key="1">
    <citation type="journal article" date="2014" name="PLoS Genet.">
        <title>Phylogenetically driven sequencing of extremely halophilic archaea reveals strategies for static and dynamic osmo-response.</title>
        <authorList>
            <person name="Becker E.A."/>
            <person name="Seitzer P.M."/>
            <person name="Tritt A."/>
            <person name="Larsen D."/>
            <person name="Krusor M."/>
            <person name="Yao A.I."/>
            <person name="Wu D."/>
            <person name="Madern D."/>
            <person name="Eisen J.A."/>
            <person name="Darling A.E."/>
            <person name="Facciotti M.T."/>
        </authorList>
    </citation>
    <scope>NUCLEOTIDE SEQUENCE [LARGE SCALE GENOMIC DNA]</scope>
    <source>
        <strain evidence="3 4">JCM 10989</strain>
    </source>
</reference>
<dbReference type="RefSeq" id="WP_006654176.1">
    <property type="nucleotide sequence ID" value="NZ_AOIM01000038.1"/>
</dbReference>
<dbReference type="Proteomes" id="UP000011519">
    <property type="component" value="Unassembled WGS sequence"/>
</dbReference>
<evidence type="ECO:0000313" key="4">
    <source>
        <dbReference type="Proteomes" id="UP000011519"/>
    </source>
</evidence>
<organism evidence="3 4">
    <name type="scientific">Natrialba hulunbeirensis JCM 10989</name>
    <dbReference type="NCBI Taxonomy" id="1227493"/>
    <lineage>
        <taxon>Archaea</taxon>
        <taxon>Methanobacteriati</taxon>
        <taxon>Methanobacteriota</taxon>
        <taxon>Stenosarchaea group</taxon>
        <taxon>Halobacteria</taxon>
        <taxon>Halobacteriales</taxon>
        <taxon>Natrialbaceae</taxon>
        <taxon>Natrialba</taxon>
    </lineage>
</organism>
<evidence type="ECO:0000256" key="2">
    <source>
        <dbReference type="ARBA" id="ARBA00023002"/>
    </source>
</evidence>
<dbReference type="CDD" id="cd05233">
    <property type="entry name" value="SDR_c"/>
    <property type="match status" value="1"/>
</dbReference>
<comment type="caution">
    <text evidence="3">The sequence shown here is derived from an EMBL/GenBank/DDBJ whole genome shotgun (WGS) entry which is preliminary data.</text>
</comment>
<evidence type="ECO:0000313" key="3">
    <source>
        <dbReference type="EMBL" id="ELY88675.1"/>
    </source>
</evidence>
<dbReference type="SUPFAM" id="SSF51735">
    <property type="entry name" value="NAD(P)-binding Rossmann-fold domains"/>
    <property type="match status" value="1"/>
</dbReference>
<dbReference type="AlphaFoldDB" id="L9ZQ95"/>
<keyword evidence="2" id="KW-0560">Oxidoreductase</keyword>
<dbReference type="GO" id="GO:0006633">
    <property type="term" value="P:fatty acid biosynthetic process"/>
    <property type="evidence" value="ECO:0007669"/>
    <property type="project" value="TreeGrafter"/>
</dbReference>
<dbReference type="Gene3D" id="3.40.50.720">
    <property type="entry name" value="NAD(P)-binding Rossmann-like Domain"/>
    <property type="match status" value="1"/>
</dbReference>
<dbReference type="GO" id="GO:0016616">
    <property type="term" value="F:oxidoreductase activity, acting on the CH-OH group of donors, NAD or NADP as acceptor"/>
    <property type="evidence" value="ECO:0007669"/>
    <property type="project" value="TreeGrafter"/>
</dbReference>
<accession>L9ZQ95</accession>
<dbReference type="GO" id="GO:0048038">
    <property type="term" value="F:quinone binding"/>
    <property type="evidence" value="ECO:0007669"/>
    <property type="project" value="TreeGrafter"/>
</dbReference>
<dbReference type="PANTHER" id="PTHR42760:SF133">
    <property type="entry name" value="3-OXOACYL-[ACYL-CARRIER-PROTEIN] REDUCTASE"/>
    <property type="match status" value="1"/>
</dbReference>
<dbReference type="PANTHER" id="PTHR42760">
    <property type="entry name" value="SHORT-CHAIN DEHYDROGENASES/REDUCTASES FAMILY MEMBER"/>
    <property type="match status" value="1"/>
</dbReference>
<gene>
    <name evidence="3" type="ORF">C483_15092</name>
</gene>
<dbReference type="InterPro" id="IPR002347">
    <property type="entry name" value="SDR_fam"/>
</dbReference>
<dbReference type="PATRIC" id="fig|1227493.4.peg.3033"/>
<dbReference type="STRING" id="1227493.C483_15092"/>
<dbReference type="InterPro" id="IPR036291">
    <property type="entry name" value="NAD(P)-bd_dom_sf"/>
</dbReference>
<dbReference type="PRINTS" id="PR00081">
    <property type="entry name" value="GDHRDH"/>
</dbReference>
<name>L9ZQ95_9EURY</name>
<keyword evidence="4" id="KW-1185">Reference proteome</keyword>
<proteinExistence type="inferred from homology"/>